<evidence type="ECO:0000256" key="2">
    <source>
        <dbReference type="ARBA" id="ARBA00004792"/>
    </source>
</evidence>
<keyword evidence="6" id="KW-0045">Antibiotic biosynthesis</keyword>
<dbReference type="SUPFAM" id="SSF52151">
    <property type="entry name" value="FabD/lysophospholipase-like"/>
    <property type="match status" value="1"/>
</dbReference>
<keyword evidence="14" id="KW-1185">Reference proteome</keyword>
<dbReference type="Pfam" id="PF00550">
    <property type="entry name" value="PP-binding"/>
    <property type="match status" value="1"/>
</dbReference>
<dbReference type="InterPro" id="IPR016036">
    <property type="entry name" value="Malonyl_transacylase_ACP-bd"/>
</dbReference>
<dbReference type="InterPro" id="IPR049552">
    <property type="entry name" value="PKS_DH_N"/>
</dbReference>
<dbReference type="PROSITE" id="PS00012">
    <property type="entry name" value="PHOSPHOPANTETHEINE"/>
    <property type="match status" value="1"/>
</dbReference>
<dbReference type="PROSITE" id="PS50075">
    <property type="entry name" value="CARRIER"/>
    <property type="match status" value="1"/>
</dbReference>
<dbReference type="GO" id="GO:0006633">
    <property type="term" value="P:fatty acid biosynthetic process"/>
    <property type="evidence" value="ECO:0007669"/>
    <property type="project" value="InterPro"/>
</dbReference>
<dbReference type="InterPro" id="IPR014030">
    <property type="entry name" value="Ketoacyl_synth_N"/>
</dbReference>
<feature type="domain" description="Carrier" evidence="10">
    <location>
        <begin position="1616"/>
        <end position="1691"/>
    </location>
</feature>
<feature type="region of interest" description="C-terminal hotdog fold" evidence="9">
    <location>
        <begin position="1041"/>
        <end position="1181"/>
    </location>
</feature>
<dbReference type="InterPro" id="IPR032821">
    <property type="entry name" value="PKS_assoc"/>
</dbReference>
<comment type="cofactor">
    <cofactor evidence="1">
        <name>pantetheine 4'-phosphate</name>
        <dbReference type="ChEBI" id="CHEBI:47942"/>
    </cofactor>
</comment>
<dbReference type="InterPro" id="IPR055123">
    <property type="entry name" value="SpnB-like_Rossmann"/>
</dbReference>
<dbReference type="FunFam" id="3.40.366.10:FF:000002">
    <property type="entry name" value="Probable polyketide synthase 2"/>
    <property type="match status" value="1"/>
</dbReference>
<evidence type="ECO:0000256" key="6">
    <source>
        <dbReference type="ARBA" id="ARBA00023194"/>
    </source>
</evidence>
<dbReference type="InterPro" id="IPR050091">
    <property type="entry name" value="PKS_NRPS_Biosynth_Enz"/>
</dbReference>
<dbReference type="InterPro" id="IPR016039">
    <property type="entry name" value="Thiolase-like"/>
</dbReference>
<dbReference type="InterPro" id="IPR015083">
    <property type="entry name" value="NorB/c/GfsB-D-like_docking"/>
</dbReference>
<dbReference type="Gene3D" id="1.10.1200.10">
    <property type="entry name" value="ACP-like"/>
    <property type="match status" value="1"/>
</dbReference>
<dbReference type="InterPro" id="IPR001227">
    <property type="entry name" value="Ac_transferase_dom_sf"/>
</dbReference>
<organism evidence="13 14">
    <name type="scientific">Streptomyces fuscichromogenes</name>
    <dbReference type="NCBI Taxonomy" id="1324013"/>
    <lineage>
        <taxon>Bacteria</taxon>
        <taxon>Bacillati</taxon>
        <taxon>Actinomycetota</taxon>
        <taxon>Actinomycetes</taxon>
        <taxon>Kitasatosporales</taxon>
        <taxon>Streptomycetaceae</taxon>
        <taxon>Streptomyces</taxon>
    </lineage>
</organism>
<dbReference type="InterPro" id="IPR014031">
    <property type="entry name" value="Ketoacyl_synth_C"/>
</dbReference>
<keyword evidence="8" id="KW-0012">Acyltransferase</keyword>
<dbReference type="Pfam" id="PF08659">
    <property type="entry name" value="KR"/>
    <property type="match status" value="1"/>
</dbReference>
<keyword evidence="4" id="KW-0597">Phosphoprotein</keyword>
<dbReference type="SMART" id="SM00826">
    <property type="entry name" value="PKS_DH"/>
    <property type="match status" value="1"/>
</dbReference>
<dbReference type="EMBL" id="BMML01000029">
    <property type="protein sequence ID" value="GGN39094.1"/>
    <property type="molecule type" value="Genomic_DNA"/>
</dbReference>
<dbReference type="SMART" id="SM00827">
    <property type="entry name" value="PKS_AT"/>
    <property type="match status" value="1"/>
</dbReference>
<dbReference type="SMART" id="SM01294">
    <property type="entry name" value="PKS_PP_betabranch"/>
    <property type="match status" value="1"/>
</dbReference>
<dbReference type="InterPro" id="IPR009081">
    <property type="entry name" value="PP-bd_ACP"/>
</dbReference>
<dbReference type="Pfam" id="PF16197">
    <property type="entry name" value="KAsynt_C_assoc"/>
    <property type="match status" value="1"/>
</dbReference>
<dbReference type="Pfam" id="PF14765">
    <property type="entry name" value="PS-DH"/>
    <property type="match status" value="1"/>
</dbReference>
<dbReference type="InterPro" id="IPR014043">
    <property type="entry name" value="Acyl_transferase_dom"/>
</dbReference>
<dbReference type="PROSITE" id="PS52019">
    <property type="entry name" value="PKS_MFAS_DH"/>
    <property type="match status" value="1"/>
</dbReference>
<gene>
    <name evidence="13" type="ORF">GCM10011578_085230</name>
</gene>
<evidence type="ECO:0000256" key="5">
    <source>
        <dbReference type="ARBA" id="ARBA00022679"/>
    </source>
</evidence>
<dbReference type="SMART" id="SM00825">
    <property type="entry name" value="PKS_KS"/>
    <property type="match status" value="1"/>
</dbReference>
<evidence type="ECO:0000313" key="14">
    <source>
        <dbReference type="Proteomes" id="UP000653411"/>
    </source>
</evidence>
<protein>
    <recommendedName>
        <fullName evidence="15">Polyketide synthase</fullName>
    </recommendedName>
</protein>
<evidence type="ECO:0000256" key="7">
    <source>
        <dbReference type="ARBA" id="ARBA00023268"/>
    </source>
</evidence>
<evidence type="ECO:0000313" key="13">
    <source>
        <dbReference type="EMBL" id="GGN39094.1"/>
    </source>
</evidence>
<dbReference type="InterPro" id="IPR036736">
    <property type="entry name" value="ACP-like_sf"/>
</dbReference>
<comment type="caution">
    <text evidence="13">The sequence shown here is derived from an EMBL/GenBank/DDBJ whole genome shotgun (WGS) entry which is preliminary data.</text>
</comment>
<feature type="active site" description="Proton acceptor; for dehydratase activity" evidence="9">
    <location>
        <position position="935"/>
    </location>
</feature>
<dbReference type="Pfam" id="PF22953">
    <property type="entry name" value="SpnB_Rossmann"/>
    <property type="match status" value="1"/>
</dbReference>
<keyword evidence="5" id="KW-0808">Transferase</keyword>
<comment type="pathway">
    <text evidence="2">Antibiotic biosynthesis.</text>
</comment>
<dbReference type="Gene3D" id="3.40.366.10">
    <property type="entry name" value="Malonyl-Coenzyme A Acyl Carrier Protein, domain 2"/>
    <property type="match status" value="1"/>
</dbReference>
<dbReference type="InterPro" id="IPR020841">
    <property type="entry name" value="PKS_Beta-ketoAc_synthase_dom"/>
</dbReference>
<dbReference type="SUPFAM" id="SSF47336">
    <property type="entry name" value="ACP-like"/>
    <property type="match status" value="1"/>
</dbReference>
<dbReference type="SUPFAM" id="SSF53901">
    <property type="entry name" value="Thiolase-like"/>
    <property type="match status" value="1"/>
</dbReference>
<dbReference type="InterPro" id="IPR016035">
    <property type="entry name" value="Acyl_Trfase/lysoPLipase"/>
</dbReference>
<dbReference type="InterPro" id="IPR020806">
    <property type="entry name" value="PKS_PP-bd"/>
</dbReference>
<accession>A0A917XLP6</accession>
<dbReference type="Proteomes" id="UP000653411">
    <property type="component" value="Unassembled WGS sequence"/>
</dbReference>
<dbReference type="InterPro" id="IPR049551">
    <property type="entry name" value="PKS_DH_C"/>
</dbReference>
<feature type="region of interest" description="N-terminal hotdog fold" evidence="9">
    <location>
        <begin position="903"/>
        <end position="1026"/>
    </location>
</feature>
<dbReference type="Gene3D" id="3.30.70.3290">
    <property type="match status" value="1"/>
</dbReference>
<dbReference type="CDD" id="cd00833">
    <property type="entry name" value="PKS"/>
    <property type="match status" value="1"/>
</dbReference>
<dbReference type="InterPro" id="IPR057326">
    <property type="entry name" value="KR_dom"/>
</dbReference>
<dbReference type="SMART" id="SM00822">
    <property type="entry name" value="PKS_KR"/>
    <property type="match status" value="1"/>
</dbReference>
<evidence type="ECO:0000256" key="9">
    <source>
        <dbReference type="PROSITE-ProRule" id="PRU01363"/>
    </source>
</evidence>
<evidence type="ECO:0000259" key="12">
    <source>
        <dbReference type="PROSITE" id="PS52019"/>
    </source>
</evidence>
<dbReference type="PANTHER" id="PTHR43775:SF51">
    <property type="entry name" value="INACTIVE PHENOLPHTHIOCEROL SYNTHESIS POLYKETIDE SYNTHASE TYPE I PKS1-RELATED"/>
    <property type="match status" value="1"/>
</dbReference>
<dbReference type="Gene3D" id="3.40.50.720">
    <property type="entry name" value="NAD(P)-binding Rossmann-like Domain"/>
    <property type="match status" value="1"/>
</dbReference>
<dbReference type="InterPro" id="IPR042104">
    <property type="entry name" value="PKS_dehydratase_sf"/>
</dbReference>
<dbReference type="Pfam" id="PF00698">
    <property type="entry name" value="Acyl_transf_1"/>
    <property type="match status" value="1"/>
</dbReference>
<keyword evidence="7" id="KW-0511">Multifunctional enzyme</keyword>
<name>A0A917XLP6_9ACTN</name>
<evidence type="ECO:0000256" key="3">
    <source>
        <dbReference type="ARBA" id="ARBA00022450"/>
    </source>
</evidence>
<evidence type="ECO:0008006" key="15">
    <source>
        <dbReference type="Google" id="ProtNLM"/>
    </source>
</evidence>
<keyword evidence="3" id="KW-0596">Phosphopantetheine</keyword>
<feature type="domain" description="PKS/mFAS DH" evidence="12">
    <location>
        <begin position="903"/>
        <end position="1181"/>
    </location>
</feature>
<dbReference type="Pfam" id="PF02801">
    <property type="entry name" value="Ketoacyl-synt_C"/>
    <property type="match status" value="1"/>
</dbReference>
<evidence type="ECO:0000259" key="11">
    <source>
        <dbReference type="PROSITE" id="PS52004"/>
    </source>
</evidence>
<dbReference type="GO" id="GO:0004312">
    <property type="term" value="F:fatty acid synthase activity"/>
    <property type="evidence" value="ECO:0007669"/>
    <property type="project" value="TreeGrafter"/>
</dbReference>
<dbReference type="Pfam" id="PF08990">
    <property type="entry name" value="Docking"/>
    <property type="match status" value="1"/>
</dbReference>
<dbReference type="PROSITE" id="PS00606">
    <property type="entry name" value="KS3_1"/>
    <property type="match status" value="1"/>
</dbReference>
<dbReference type="Pfam" id="PF00109">
    <property type="entry name" value="ketoacyl-synt"/>
    <property type="match status" value="1"/>
</dbReference>
<dbReference type="InterPro" id="IPR020807">
    <property type="entry name" value="PKS_DH"/>
</dbReference>
<dbReference type="InterPro" id="IPR049900">
    <property type="entry name" value="PKS_mFAS_DH"/>
</dbReference>
<feature type="domain" description="Ketosynthase family 3 (KS3)" evidence="11">
    <location>
        <begin position="32"/>
        <end position="456"/>
    </location>
</feature>
<proteinExistence type="predicted"/>
<evidence type="ECO:0000259" key="10">
    <source>
        <dbReference type="PROSITE" id="PS50075"/>
    </source>
</evidence>
<dbReference type="SUPFAM" id="SSF51735">
    <property type="entry name" value="NAD(P)-binding Rossmann-fold domains"/>
    <property type="match status" value="2"/>
</dbReference>
<feature type="active site" description="Proton donor; for dehydratase activity" evidence="9">
    <location>
        <position position="1102"/>
    </location>
</feature>
<evidence type="ECO:0000256" key="1">
    <source>
        <dbReference type="ARBA" id="ARBA00001957"/>
    </source>
</evidence>
<dbReference type="InterPro" id="IPR006162">
    <property type="entry name" value="Ppantetheine_attach_site"/>
</dbReference>
<dbReference type="SUPFAM" id="SSF55048">
    <property type="entry name" value="Probable ACP-binding domain of malonyl-CoA ACP transacylase"/>
    <property type="match status" value="1"/>
</dbReference>
<reference evidence="13" key="1">
    <citation type="journal article" date="2014" name="Int. J. Syst. Evol. Microbiol.">
        <title>Complete genome sequence of Corynebacterium casei LMG S-19264T (=DSM 44701T), isolated from a smear-ripened cheese.</title>
        <authorList>
            <consortium name="US DOE Joint Genome Institute (JGI-PGF)"/>
            <person name="Walter F."/>
            <person name="Albersmeier A."/>
            <person name="Kalinowski J."/>
            <person name="Ruckert C."/>
        </authorList>
    </citation>
    <scope>NUCLEOTIDE SEQUENCE</scope>
    <source>
        <strain evidence="13">CGMCC 4.7110</strain>
    </source>
</reference>
<dbReference type="Pfam" id="PF21089">
    <property type="entry name" value="PKS_DH_N"/>
    <property type="match status" value="1"/>
</dbReference>
<evidence type="ECO:0000256" key="4">
    <source>
        <dbReference type="ARBA" id="ARBA00022553"/>
    </source>
</evidence>
<evidence type="ECO:0000256" key="8">
    <source>
        <dbReference type="ARBA" id="ARBA00023315"/>
    </source>
</evidence>
<dbReference type="Gene3D" id="3.40.47.10">
    <property type="match status" value="1"/>
</dbReference>
<dbReference type="InterPro" id="IPR036291">
    <property type="entry name" value="NAD(P)-bd_dom_sf"/>
</dbReference>
<dbReference type="GO" id="GO:0033068">
    <property type="term" value="P:macrolide biosynthetic process"/>
    <property type="evidence" value="ECO:0007669"/>
    <property type="project" value="UniProtKB-ARBA"/>
</dbReference>
<dbReference type="GO" id="GO:0031177">
    <property type="term" value="F:phosphopantetheine binding"/>
    <property type="evidence" value="ECO:0007669"/>
    <property type="project" value="InterPro"/>
</dbReference>
<dbReference type="PANTHER" id="PTHR43775">
    <property type="entry name" value="FATTY ACID SYNTHASE"/>
    <property type="match status" value="1"/>
</dbReference>
<reference evidence="13" key="2">
    <citation type="submission" date="2020-09" db="EMBL/GenBank/DDBJ databases">
        <authorList>
            <person name="Sun Q."/>
            <person name="Zhou Y."/>
        </authorList>
    </citation>
    <scope>NUCLEOTIDE SEQUENCE</scope>
    <source>
        <strain evidence="13">CGMCC 4.7110</strain>
    </source>
</reference>
<dbReference type="InterPro" id="IPR018201">
    <property type="entry name" value="Ketoacyl_synth_AS"/>
</dbReference>
<dbReference type="SMART" id="SM00823">
    <property type="entry name" value="PKS_PP"/>
    <property type="match status" value="1"/>
</dbReference>
<dbReference type="PROSITE" id="PS52004">
    <property type="entry name" value="KS3_2"/>
    <property type="match status" value="1"/>
</dbReference>
<dbReference type="CDD" id="cd08956">
    <property type="entry name" value="KR_3_FAS_SDR_x"/>
    <property type="match status" value="1"/>
</dbReference>
<sequence length="1774" mass="184628">MADDKLRDYLKRVVADARRLQKRVRDLEAERTEPIAIVGMACRLPGGVTSPEDLWDLVTAERDGISGFPTDRGWDLDALFHADPDHPGTSYVREGGFLHDAGRFDAGLFGISPREALAMDPQQRLMLEVSWEALERAGLDPRSLSGADVGVFSGYCGHDYGTGLPEVPDSLQGFMMTSDAGSVLSGRVAYVLGLEGPAVTIDTACSSSLVALHLAVQALRDGDCAMALAGGVTVMATPRAFVGFARQRGLAADARCKAFAAGADGTIFAEGVGVLVVERLSDARRSGHNVLAVVRGSAVNQDGASNGLTAPSGPSQQRVIRRALADARLSPSDVDVVEAHGTGTALGDPIEAQAILATYGQDRARPLLLGSVKSNIGHTQGAAGVAGVMKMVLAMGHGIVPRTLHVDEPTPQVDWTAGAVELAVAQRPWPRTGQPRRAAVSGFGVSGTNAHVILEQAPPIDAGESPAELDVTPLVLSGHGSEALRAQAGRLSAFLRDSAAPTGEAARTLAFGRAALPRRAVVLAPGRDDALSALDALAQGADHPAVVTGAVARGRLAMVFPGQGAQRAGMGRALYERYPVFRQAFDEICVELDRQLGTDVRDVVFGDAGELIERTVFAQASLFALGVGLLRLWESFGVRPDVVAGHSVGEIAAAHAAGVLSLADAITLVAARGLLMEALPPGGVMVSVLAPEQRVRAALVPGVDVAAVNGPSSVVLSGDEHAVSRVSDELAAAGHKTKRLTVSHAFHSALMEPMLAEFRAAVSGLTFAPPRLPFVSTVTGTVMAEFDTEYWVRQVRDTVRFADGVSALVGCEVRTVLELGPDGALSALGRDCSPDERIAFVPSLHRDGDVLRALAVGHVRGVAVDWSALLGAGPVHTGLPTYAFQHENFWLSGDHRGPSTTGHPLLGTFVDLPDTGGAVFTSRLSLRAQPWLADHVVGGEVLLPGAAMVDLALRAGDELGCGAVEEVVIEAPVVLTSDGALALRVSVGETDDDGRRPVSVHTRSDVVGAPWTRHAHGTVRQQPEAPDFSLAQWPPDGAVAADPADLAGLYDDLRSVGYRYGPVFQGVRAVWTLDDAVYAELSLPADHHDRAAKFGLHPALLDTALHAAAFLDRAGLSSRQTTLPFAWRDVALYAPGATMLRVRVTAGGPDVLRLDLADGDGMPVASIGSLLSRPATGQLGAARVRDSLFRETWPVLELAPAAPTTVVPVATVADVRQLDGDAVAELAVPESDDVRELTSQVLAVLTEWLGLSLSDSGRLIVTTRGAVAVDPADVPDPAQAAVWGLVGSAQAENPGRIVLVDTDGPVEASSVLGTDETQLAIRAGRAHRRRLIRAEAAEPFVPEPAGTVLITGGSGSLGGIVARHLVTEHGVRHVVLASRRGEAADLVAELTALGATARAVACDVADREATARLLATVEPPLTAVVHTAGVLDDGTVTAMTPERLDTVLRPKADAAVILRELMPTAAKLVLFSSAAGLFGSPGQANYAAANSFLDAYARRQHAAGRPTVALAWGMWAQRDGMTAALGDTDRTRLARGGAAALTAAEGMALFDAALGAAESVLVPMKVDFGALRAQASAGTLPGLLRDLVPRPRGRTAPAGDDFAARLAAATAADRPKLLLDVVRREAALVLGHASPAAIAPDQVFTDIGFDSLSAVELRDRLAARTGLRLPASFTFDHPTPSALVEYLGDRLGGGRNDDRVLAELARLESAVADAGPDGAATGLVPRLRALLARAEAAAASESSGDVAARLESASVADVLAFIDDEFGPEDPEGE</sequence>
<dbReference type="InterPro" id="IPR013968">
    <property type="entry name" value="PKS_KR"/>
</dbReference>
<dbReference type="FunFam" id="3.40.47.10:FF:000019">
    <property type="entry name" value="Polyketide synthase type I"/>
    <property type="match status" value="1"/>
</dbReference>
<dbReference type="Gene3D" id="3.10.129.110">
    <property type="entry name" value="Polyketide synthase dehydratase"/>
    <property type="match status" value="1"/>
</dbReference>
<dbReference type="FunFam" id="1.10.1200.10:FF:000007">
    <property type="entry name" value="Probable polyketide synthase pks17"/>
    <property type="match status" value="1"/>
</dbReference>
<dbReference type="GO" id="GO:0004315">
    <property type="term" value="F:3-oxoacyl-[acyl-carrier-protein] synthase activity"/>
    <property type="evidence" value="ECO:0007669"/>
    <property type="project" value="InterPro"/>
</dbReference>